<keyword evidence="1" id="KW-0472">Membrane</keyword>
<keyword evidence="1" id="KW-1133">Transmembrane helix</keyword>
<evidence type="ECO:0000259" key="3">
    <source>
        <dbReference type="Pfam" id="PF16344"/>
    </source>
</evidence>
<dbReference type="InterPro" id="IPR012373">
    <property type="entry name" value="Ferrdict_sens_TM"/>
</dbReference>
<feature type="transmembrane region" description="Helical" evidence="1">
    <location>
        <begin position="70"/>
        <end position="92"/>
    </location>
</feature>
<dbReference type="InterPro" id="IPR032508">
    <property type="entry name" value="FecR_C"/>
</dbReference>
<dbReference type="PIRSF" id="PIRSF018266">
    <property type="entry name" value="FecR"/>
    <property type="match status" value="1"/>
</dbReference>
<dbReference type="Gene3D" id="2.60.120.1440">
    <property type="match status" value="1"/>
</dbReference>
<comment type="caution">
    <text evidence="4">The sequence shown here is derived from an EMBL/GenBank/DDBJ whole genome shotgun (WGS) entry which is preliminary data.</text>
</comment>
<dbReference type="GO" id="GO:0016989">
    <property type="term" value="F:sigma factor antagonist activity"/>
    <property type="evidence" value="ECO:0007669"/>
    <property type="project" value="TreeGrafter"/>
</dbReference>
<dbReference type="AlphaFoldDB" id="A0A318UG09"/>
<dbReference type="Pfam" id="PF04773">
    <property type="entry name" value="FecR"/>
    <property type="match status" value="1"/>
</dbReference>
<evidence type="ECO:0000256" key="1">
    <source>
        <dbReference type="SAM" id="Phobius"/>
    </source>
</evidence>
<feature type="domain" description="Protein FecR C-terminal" evidence="3">
    <location>
        <begin position="244"/>
        <end position="306"/>
    </location>
</feature>
<evidence type="ECO:0000313" key="4">
    <source>
        <dbReference type="EMBL" id="PYF74420.1"/>
    </source>
</evidence>
<keyword evidence="1" id="KW-0812">Transmembrane</keyword>
<keyword evidence="5" id="KW-1185">Reference proteome</keyword>
<accession>A0A318UG09</accession>
<protein>
    <submittedName>
        <fullName evidence="4">FecR family protein</fullName>
    </submittedName>
</protein>
<feature type="domain" description="FecR protein" evidence="2">
    <location>
        <begin position="108"/>
        <end position="204"/>
    </location>
</feature>
<dbReference type="EMBL" id="QKLU01000004">
    <property type="protein sequence ID" value="PYF74420.1"/>
    <property type="molecule type" value="Genomic_DNA"/>
</dbReference>
<dbReference type="Proteomes" id="UP000248198">
    <property type="component" value="Unassembled WGS sequence"/>
</dbReference>
<dbReference type="Gene3D" id="3.55.50.30">
    <property type="match status" value="1"/>
</dbReference>
<dbReference type="OrthoDB" id="1452822at2"/>
<name>A0A318UG09_9SPHI</name>
<gene>
    <name evidence="4" type="ORF">B0O44_104591</name>
</gene>
<dbReference type="InterPro" id="IPR006860">
    <property type="entry name" value="FecR"/>
</dbReference>
<proteinExistence type="predicted"/>
<dbReference type="RefSeq" id="WP_110831711.1">
    <property type="nucleotide sequence ID" value="NZ_QKLU01000004.1"/>
</dbReference>
<sequence length="317" mass="35981">MTKEEEAKVLLKKYLDQKASPAEIAQVEQWYNSYQEHTSVIGSDKKAKIKENVLLNIRSHMTERSQPVRLVWPALLRIAAMLFIVAAAGIFFRKIYIQQSISADQFITIASAAGEKKKVVLSDGSVILLEPSARLRYPEKFKNGQRLIELLEGEAFFTVAHDEKRPFTVKTSNDLYTKVLGTSFRIKSYQSSRNISIAVATGKVAVGNSRQLFGTLVKGQQIVYDKKDRHAAISYTPVPVYVNLVFEGTKLQEVFRKLEYAYNITINLSAPAVRNLKCTAIFNTKQKPEEILDIICSLHHLRFSKTEDPKTFNVYKK</sequence>
<evidence type="ECO:0000259" key="2">
    <source>
        <dbReference type="Pfam" id="PF04773"/>
    </source>
</evidence>
<evidence type="ECO:0000313" key="5">
    <source>
        <dbReference type="Proteomes" id="UP000248198"/>
    </source>
</evidence>
<dbReference type="PANTHER" id="PTHR30273:SF2">
    <property type="entry name" value="PROTEIN FECR"/>
    <property type="match status" value="1"/>
</dbReference>
<dbReference type="Pfam" id="PF16344">
    <property type="entry name" value="FecR_C"/>
    <property type="match status" value="1"/>
</dbReference>
<organism evidence="4 5">
    <name type="scientific">Pedobacter nutrimenti</name>
    <dbReference type="NCBI Taxonomy" id="1241337"/>
    <lineage>
        <taxon>Bacteria</taxon>
        <taxon>Pseudomonadati</taxon>
        <taxon>Bacteroidota</taxon>
        <taxon>Sphingobacteriia</taxon>
        <taxon>Sphingobacteriales</taxon>
        <taxon>Sphingobacteriaceae</taxon>
        <taxon>Pedobacter</taxon>
    </lineage>
</organism>
<reference evidence="4 5" key="1">
    <citation type="submission" date="2018-06" db="EMBL/GenBank/DDBJ databases">
        <title>Genomic Encyclopedia of Archaeal and Bacterial Type Strains, Phase II (KMG-II): from individual species to whole genera.</title>
        <authorList>
            <person name="Goeker M."/>
        </authorList>
    </citation>
    <scope>NUCLEOTIDE SEQUENCE [LARGE SCALE GENOMIC DNA]</scope>
    <source>
        <strain evidence="4 5">DSM 27372</strain>
    </source>
</reference>
<dbReference type="PANTHER" id="PTHR30273">
    <property type="entry name" value="PERIPLASMIC SIGNAL SENSOR AND SIGMA FACTOR ACTIVATOR FECR-RELATED"/>
    <property type="match status" value="1"/>
</dbReference>